<dbReference type="Proteomes" id="UP000030428">
    <property type="component" value="Unassembled WGS sequence"/>
</dbReference>
<organism evidence="3 4">
    <name type="scientific">Candidatus Thiomargarita nelsonii</name>
    <dbReference type="NCBI Taxonomy" id="1003181"/>
    <lineage>
        <taxon>Bacteria</taxon>
        <taxon>Pseudomonadati</taxon>
        <taxon>Pseudomonadota</taxon>
        <taxon>Gammaproteobacteria</taxon>
        <taxon>Thiotrichales</taxon>
        <taxon>Thiotrichaceae</taxon>
        <taxon>Thiomargarita</taxon>
    </lineage>
</organism>
<dbReference type="InterPro" id="IPR029060">
    <property type="entry name" value="PIN-like_dom_sf"/>
</dbReference>
<dbReference type="CDD" id="cd09873">
    <property type="entry name" value="PIN_Pae0151-like"/>
    <property type="match status" value="1"/>
</dbReference>
<sequence length="167" mass="19323">MYFDYTLIIYYIVMEKYVVDTCVVAKIFIDTEKHVDKAVALYDLAYDEKAELMAPSLIWYELGSVFSKMQMPREKSEENFAEFQEQIRMGIIKIIHPSLELINKTDEIANMDTQGQGYISSFDATFHALALLKEAIFITADEKHIRKVQKIKELSDSIQFLGGLFVE</sequence>
<name>A0A4E0QJU6_9GAMM</name>
<dbReference type="InterPro" id="IPR044153">
    <property type="entry name" value="PIN_Pae0151-like"/>
</dbReference>
<dbReference type="Gene3D" id="3.40.50.1010">
    <property type="entry name" value="5'-nuclease"/>
    <property type="match status" value="1"/>
</dbReference>
<dbReference type="EMBL" id="JSZA02000223">
    <property type="protein sequence ID" value="TGN99943.1"/>
    <property type="molecule type" value="Genomic_DNA"/>
</dbReference>
<proteinExistence type="predicted"/>
<dbReference type="AlphaFoldDB" id="A0A4E0QJU6"/>
<dbReference type="SUPFAM" id="SSF88723">
    <property type="entry name" value="PIN domain-like"/>
    <property type="match status" value="1"/>
</dbReference>
<dbReference type="PANTHER" id="PTHR35901:SF1">
    <property type="entry name" value="EXONUCLEASE VAPC9"/>
    <property type="match status" value="1"/>
</dbReference>
<dbReference type="InterPro" id="IPR002716">
    <property type="entry name" value="PIN_dom"/>
</dbReference>
<dbReference type="InterPro" id="IPR051619">
    <property type="entry name" value="TypeII_TA_RNase_PINc/VapC"/>
</dbReference>
<evidence type="ECO:0000256" key="1">
    <source>
        <dbReference type="ARBA" id="ARBA00022842"/>
    </source>
</evidence>
<evidence type="ECO:0000259" key="2">
    <source>
        <dbReference type="Pfam" id="PF01850"/>
    </source>
</evidence>
<evidence type="ECO:0000313" key="4">
    <source>
        <dbReference type="Proteomes" id="UP000030428"/>
    </source>
</evidence>
<reference evidence="3 4" key="1">
    <citation type="journal article" date="2016" name="Front. Microbiol.">
        <title>Single-Cell (Meta-)Genomics of a Dimorphic Candidatus Thiomargarita nelsonii Reveals Genomic Plasticity.</title>
        <authorList>
            <person name="Flood B.E."/>
            <person name="Fliss P."/>
            <person name="Jones D.S."/>
            <person name="Dick G.J."/>
            <person name="Jain S."/>
            <person name="Kaster A.K."/>
            <person name="Winkel M."/>
            <person name="Mussmann M."/>
            <person name="Bailey J."/>
        </authorList>
    </citation>
    <scope>NUCLEOTIDE SEQUENCE [LARGE SCALE GENOMIC DNA]</scope>
    <source>
        <strain evidence="3">Hydrate Ridge</strain>
    </source>
</reference>
<dbReference type="Pfam" id="PF01850">
    <property type="entry name" value="PIN"/>
    <property type="match status" value="1"/>
</dbReference>
<evidence type="ECO:0000313" key="3">
    <source>
        <dbReference type="EMBL" id="TGN99943.1"/>
    </source>
</evidence>
<gene>
    <name evidence="3" type="ORF">PN36_30360</name>
</gene>
<comment type="caution">
    <text evidence="3">The sequence shown here is derived from an EMBL/GenBank/DDBJ whole genome shotgun (WGS) entry which is preliminary data.</text>
</comment>
<protein>
    <recommendedName>
        <fullName evidence="2">PIN domain-containing protein</fullName>
    </recommendedName>
</protein>
<keyword evidence="1" id="KW-0460">Magnesium</keyword>
<dbReference type="PANTHER" id="PTHR35901">
    <property type="entry name" value="RIBONUCLEASE VAPC3"/>
    <property type="match status" value="1"/>
</dbReference>
<feature type="domain" description="PIN" evidence="2">
    <location>
        <begin position="17"/>
        <end position="148"/>
    </location>
</feature>
<keyword evidence="4" id="KW-1185">Reference proteome</keyword>
<accession>A0A4E0QJU6</accession>